<dbReference type="STRING" id="1631249.BQ8794_320110"/>
<dbReference type="Proteomes" id="UP000188388">
    <property type="component" value="Unassembled WGS sequence"/>
</dbReference>
<reference evidence="3" key="1">
    <citation type="submission" date="2017-01" db="EMBL/GenBank/DDBJ databases">
        <authorList>
            <person name="Brunel B."/>
        </authorList>
    </citation>
    <scope>NUCLEOTIDE SEQUENCE [LARGE SCALE GENOMIC DNA]</scope>
</reference>
<feature type="chain" id="PRO_5013023535" description="Serine protease" evidence="1">
    <location>
        <begin position="30"/>
        <end position="413"/>
    </location>
</feature>
<keyword evidence="1" id="KW-0732">Signal</keyword>
<dbReference type="SUPFAM" id="SSF50494">
    <property type="entry name" value="Trypsin-like serine proteases"/>
    <property type="match status" value="1"/>
</dbReference>
<gene>
    <name evidence="2" type="ORF">BQ8794_320110</name>
</gene>
<dbReference type="Gene3D" id="2.40.10.120">
    <property type="match status" value="1"/>
</dbReference>
<dbReference type="AlphaFoldDB" id="A0A1R3VBN4"/>
<proteinExistence type="predicted"/>
<evidence type="ECO:0008006" key="4">
    <source>
        <dbReference type="Google" id="ProtNLM"/>
    </source>
</evidence>
<accession>A0A1R3VBN4</accession>
<feature type="signal peptide" evidence="1">
    <location>
        <begin position="1"/>
        <end position="29"/>
    </location>
</feature>
<protein>
    <recommendedName>
        <fullName evidence="4">Serine protease</fullName>
    </recommendedName>
</protein>
<evidence type="ECO:0000313" key="3">
    <source>
        <dbReference type="Proteomes" id="UP000188388"/>
    </source>
</evidence>
<sequence>MPWAAGFSVRCHGGIVGLCLALAATWSMAAAAQENPWTEERQKAVVRVEVPVPSKDKPSVGTGFIVEGRSDDYYVITSTHTVLPDHDPDASPPAECLPLNKQTRLFRVNRGGLELLGNCVRHLGNDISLILLEPGDGKFPTLRLSRREPKNRDWLFIAGYPEGGRLDANRSAQVTRWDSANKTVITAMLTTGGMSGGPYLDAGGSVVGVHRGGLRFEAGHARMTPIWTMKNELERYLPEIQEDYREEEPQEVRHRIQVTVFAKPNFGGREGIQLGLLLDKRIFKIETLDSSSDRSCKLSNALFINRSAVPPVRVQEVLNALKTIGFYPQTIQIERSFRYGGQHQIQIGNMDIEPDDGPLDPTEIDRLIAIPSERFWNALYRQEGVDILDRKVVQYAGVPAPGTCLPPPPNDPR</sequence>
<organism evidence="2 3">
    <name type="scientific">Mesorhizobium prunaredense</name>
    <dbReference type="NCBI Taxonomy" id="1631249"/>
    <lineage>
        <taxon>Bacteria</taxon>
        <taxon>Pseudomonadati</taxon>
        <taxon>Pseudomonadota</taxon>
        <taxon>Alphaproteobacteria</taxon>
        <taxon>Hyphomicrobiales</taxon>
        <taxon>Phyllobacteriaceae</taxon>
        <taxon>Mesorhizobium</taxon>
    </lineage>
</organism>
<name>A0A1R3VBN4_9HYPH</name>
<keyword evidence="3" id="KW-1185">Reference proteome</keyword>
<evidence type="ECO:0000313" key="2">
    <source>
        <dbReference type="EMBL" id="SIT57288.1"/>
    </source>
</evidence>
<dbReference type="EMBL" id="FTPD01000026">
    <property type="protein sequence ID" value="SIT57288.1"/>
    <property type="molecule type" value="Genomic_DNA"/>
</dbReference>
<evidence type="ECO:0000256" key="1">
    <source>
        <dbReference type="SAM" id="SignalP"/>
    </source>
</evidence>
<dbReference type="InterPro" id="IPR009003">
    <property type="entry name" value="Peptidase_S1_PA"/>
</dbReference>
<dbReference type="Pfam" id="PF13365">
    <property type="entry name" value="Trypsin_2"/>
    <property type="match status" value="1"/>
</dbReference>